<dbReference type="EMBL" id="QKZQ01000006">
    <property type="protein sequence ID" value="PZX45575.1"/>
    <property type="molecule type" value="Genomic_DNA"/>
</dbReference>
<sequence>MKFRYIFPVALALSAGPALAERTPPEEALPLSEIVAGLENSFDIHFIDEIEWDDDGYWEIEMFTRDGAKVEVKIDPVTGEVRRDY</sequence>
<reference evidence="3 4" key="1">
    <citation type="submission" date="2018-06" db="EMBL/GenBank/DDBJ databases">
        <title>Genomic Encyclopedia of Archaeal and Bacterial Type Strains, Phase II (KMG-II): from individual species to whole genera.</title>
        <authorList>
            <person name="Goeker M."/>
        </authorList>
    </citation>
    <scope>NUCLEOTIDE SEQUENCE [LARGE SCALE GENOMIC DNA]</scope>
    <source>
        <strain evidence="3 4">DSM 13087</strain>
    </source>
</reference>
<feature type="signal peptide" evidence="1">
    <location>
        <begin position="1"/>
        <end position="20"/>
    </location>
</feature>
<keyword evidence="1" id="KW-0732">Signal</keyword>
<dbReference type="AlphaFoldDB" id="A0A2W7R4F9"/>
<gene>
    <name evidence="3" type="ORF">LY56_01599</name>
</gene>
<dbReference type="Pfam" id="PF13670">
    <property type="entry name" value="PepSY_2"/>
    <property type="match status" value="1"/>
</dbReference>
<dbReference type="OrthoDB" id="8099763at2"/>
<dbReference type="Proteomes" id="UP000249364">
    <property type="component" value="Unassembled WGS sequence"/>
</dbReference>
<dbReference type="InterPro" id="IPR025711">
    <property type="entry name" value="PepSY"/>
</dbReference>
<evidence type="ECO:0000259" key="2">
    <source>
        <dbReference type="Pfam" id="PF13670"/>
    </source>
</evidence>
<comment type="caution">
    <text evidence="3">The sequence shown here is derived from an EMBL/GenBank/DDBJ whole genome shotgun (WGS) entry which is preliminary data.</text>
</comment>
<name>A0A2W7R4F9_9RHOB</name>
<evidence type="ECO:0000313" key="3">
    <source>
        <dbReference type="EMBL" id="PZX45575.1"/>
    </source>
</evidence>
<dbReference type="Gene3D" id="3.10.450.40">
    <property type="match status" value="1"/>
</dbReference>
<feature type="domain" description="PepSY" evidence="2">
    <location>
        <begin position="9"/>
        <end position="81"/>
    </location>
</feature>
<evidence type="ECO:0000256" key="1">
    <source>
        <dbReference type="SAM" id="SignalP"/>
    </source>
</evidence>
<proteinExistence type="predicted"/>
<feature type="chain" id="PRO_5016176842" evidence="1">
    <location>
        <begin position="21"/>
        <end position="85"/>
    </location>
</feature>
<organism evidence="3 4">
    <name type="scientific">Roseinatronobacter thiooxidans</name>
    <dbReference type="NCBI Taxonomy" id="121821"/>
    <lineage>
        <taxon>Bacteria</taxon>
        <taxon>Pseudomonadati</taxon>
        <taxon>Pseudomonadota</taxon>
        <taxon>Alphaproteobacteria</taxon>
        <taxon>Rhodobacterales</taxon>
        <taxon>Paracoccaceae</taxon>
        <taxon>Roseinatronobacter</taxon>
    </lineage>
</organism>
<dbReference type="STRING" id="121821.GCA_001870675_01010"/>
<evidence type="ECO:0000313" key="4">
    <source>
        <dbReference type="Proteomes" id="UP000249364"/>
    </source>
</evidence>
<keyword evidence="4" id="KW-1185">Reference proteome</keyword>
<dbReference type="RefSeq" id="WP_084386235.1">
    <property type="nucleotide sequence ID" value="NZ_MEHT01000018.1"/>
</dbReference>
<accession>A0A2W7R4F9</accession>
<protein>
    <submittedName>
        <fullName evidence="3">YpeB-like protein with putative protease inhibitory function</fullName>
    </submittedName>
</protein>